<sequence>MVGVTFNSVPSPSTCRNISLATLHLARSHIQTQLSQFLDEGQSFCLVSDETTKGTKKAQTYGVHSSDGTFICLGLEQVAEKSAQTAFATLEAAVSKLPRAPSDFFKKFMVNVRSTMSDSARTEIKFNKIVENYRSLVAPEVVENFTKLSDQEKSELLNFSNFFCQLHLVSNFTHIVLKSLLELEMAMAGVSRQEEPSVLTLIKSVSQYFGQRGSGLHQILTIWDPWCKQKNIARYSFPSFVGNRFNIVFVLASRVFHHRQDLIVFCEEFEHEKTVLTKVLELLKNPLITAHLQVLGFCDQLITGPLWRLAENSEHILSTCQYSLQLINWLEDCTHFPLSFFDGVSPVTNLQVISPTVSGLLLRSLVDMTPSAAGIEAATLVSKSSLIYFKKVFVDFLPGGKHNIEADEIREETRGAPATNRASESVFGFMTHLCDTKPNLRFEVCAASTLLKKNHTLSWLGNLPEDVQNSILTDSRAALSRLKCDLQRKLLVLLELDEQPGRLLLSANNQLVGKLFVQKTSSTSPSSSSAPQNRCGFIEDVFANRRGCEFVTLRYDDDDTSFRMPRVDFDNSVSSKNIIVF</sequence>
<keyword evidence="1" id="KW-0540">Nuclease</keyword>
<dbReference type="EnsemblMetazoa" id="CJA40617a.1">
    <property type="protein sequence ID" value="CJA40617a.1"/>
    <property type="gene ID" value="WBGene00216465"/>
</dbReference>
<dbReference type="Proteomes" id="UP000005237">
    <property type="component" value="Unassembled WGS sequence"/>
</dbReference>
<dbReference type="PANTHER" id="PTHR11046">
    <property type="entry name" value="OLIGORIBONUCLEASE, MITOCHONDRIAL"/>
    <property type="match status" value="1"/>
</dbReference>
<evidence type="ECO:0000313" key="3">
    <source>
        <dbReference type="Proteomes" id="UP000005237"/>
    </source>
</evidence>
<dbReference type="GO" id="GO:0000175">
    <property type="term" value="F:3'-5'-RNA exonuclease activity"/>
    <property type="evidence" value="ECO:0007669"/>
    <property type="project" value="InterPro"/>
</dbReference>
<dbReference type="AlphaFoldDB" id="A0A8R1EP66"/>
<protein>
    <submittedName>
        <fullName evidence="2">Uncharacterized protein</fullName>
    </submittedName>
</protein>
<organism evidence="2 3">
    <name type="scientific">Caenorhabditis japonica</name>
    <dbReference type="NCBI Taxonomy" id="281687"/>
    <lineage>
        <taxon>Eukaryota</taxon>
        <taxon>Metazoa</taxon>
        <taxon>Ecdysozoa</taxon>
        <taxon>Nematoda</taxon>
        <taxon>Chromadorea</taxon>
        <taxon>Rhabditida</taxon>
        <taxon>Rhabditina</taxon>
        <taxon>Rhabditomorpha</taxon>
        <taxon>Rhabditoidea</taxon>
        <taxon>Rhabditidae</taxon>
        <taxon>Peloderinae</taxon>
        <taxon>Caenorhabditis</taxon>
    </lineage>
</organism>
<keyword evidence="3" id="KW-1185">Reference proteome</keyword>
<proteinExistence type="predicted"/>
<keyword evidence="1" id="KW-0378">Hydrolase</keyword>
<reference evidence="3" key="1">
    <citation type="submission" date="2010-08" db="EMBL/GenBank/DDBJ databases">
        <authorList>
            <consortium name="Caenorhabditis japonica Sequencing Consortium"/>
            <person name="Wilson R.K."/>
        </authorList>
    </citation>
    <scope>NUCLEOTIDE SEQUENCE [LARGE SCALE GENOMIC DNA]</scope>
    <source>
        <strain evidence="3">DF5081</strain>
    </source>
</reference>
<dbReference type="InterPro" id="IPR022894">
    <property type="entry name" value="Oligoribonuclease"/>
</dbReference>
<reference evidence="2" key="2">
    <citation type="submission" date="2022-06" db="UniProtKB">
        <authorList>
            <consortium name="EnsemblMetazoa"/>
        </authorList>
    </citation>
    <scope>IDENTIFICATION</scope>
    <source>
        <strain evidence="2">DF5081</strain>
    </source>
</reference>
<dbReference type="PANTHER" id="PTHR11046:SF27">
    <property type="entry name" value="PROTEIN CBG26503"/>
    <property type="match status" value="1"/>
</dbReference>
<accession>A0A8R1EP66</accession>
<evidence type="ECO:0000313" key="2">
    <source>
        <dbReference type="EnsemblMetazoa" id="CJA40617a.1"/>
    </source>
</evidence>
<name>A0A8R1EP66_CAEJA</name>
<evidence type="ECO:0000256" key="1">
    <source>
        <dbReference type="ARBA" id="ARBA00022722"/>
    </source>
</evidence>